<evidence type="ECO:0000313" key="5">
    <source>
        <dbReference type="EMBL" id="EHR35491.1"/>
    </source>
</evidence>
<dbReference type="RefSeq" id="WP_005397549.1">
    <property type="nucleotide sequence ID" value="NZ_JH601088.1"/>
</dbReference>
<feature type="domain" description="SIS" evidence="4">
    <location>
        <begin position="56"/>
        <end position="219"/>
    </location>
</feature>
<gene>
    <name evidence="3" type="primary">murQ</name>
    <name evidence="5" type="ORF">HMPREF9709_00443</name>
</gene>
<reference evidence="5 6" key="1">
    <citation type="submission" date="2012-01" db="EMBL/GenBank/DDBJ databases">
        <title>The Genome Sequence of Helcococcus kunzii ATCC 51366.</title>
        <authorList>
            <consortium name="The Broad Institute Genome Sequencing Platform"/>
            <person name="Earl A."/>
            <person name="Ward D."/>
            <person name="Feldgarden M."/>
            <person name="Gevers D."/>
            <person name="Huys G."/>
            <person name="Young S.K."/>
            <person name="Zeng Q."/>
            <person name="Gargeya S."/>
            <person name="Fitzgerald M."/>
            <person name="Haas B."/>
            <person name="Abouelleil A."/>
            <person name="Alvarado L."/>
            <person name="Arachchi H.M."/>
            <person name="Berlin A."/>
            <person name="Chapman S.B."/>
            <person name="Gearin G."/>
            <person name="Goldberg J."/>
            <person name="Griggs A."/>
            <person name="Gujja S."/>
            <person name="Hansen M."/>
            <person name="Heiman D."/>
            <person name="Howarth C."/>
            <person name="Larimer J."/>
            <person name="Lui A."/>
            <person name="MacDonald P.J.P."/>
            <person name="McCowen C."/>
            <person name="Montmayeur A."/>
            <person name="Murphy C."/>
            <person name="Neiman D."/>
            <person name="Pearson M."/>
            <person name="Priest M."/>
            <person name="Roberts A."/>
            <person name="Saif S."/>
            <person name="Shea T."/>
            <person name="Sisk P."/>
            <person name="Stolte C."/>
            <person name="Sykes S."/>
            <person name="Wortman J."/>
            <person name="Nusbaum C."/>
            <person name="Birren B."/>
        </authorList>
    </citation>
    <scope>NUCLEOTIDE SEQUENCE [LARGE SCALE GENOMIC DNA]</scope>
    <source>
        <strain evidence="5 6">ATCC 51366</strain>
    </source>
</reference>
<dbReference type="CDD" id="cd05007">
    <property type="entry name" value="SIS_Etherase"/>
    <property type="match status" value="1"/>
</dbReference>
<keyword evidence="1 3" id="KW-0456">Lyase</keyword>
<dbReference type="GO" id="GO:0097173">
    <property type="term" value="P:N-acetylmuramic acid catabolic process"/>
    <property type="evidence" value="ECO:0007669"/>
    <property type="project" value="UniProtKB-UniPathway"/>
</dbReference>
<dbReference type="InterPro" id="IPR046348">
    <property type="entry name" value="SIS_dom_sf"/>
</dbReference>
<keyword evidence="2 3" id="KW-0119">Carbohydrate metabolism</keyword>
<proteinExistence type="inferred from homology"/>
<feature type="active site" evidence="3">
    <location>
        <position position="115"/>
    </location>
</feature>
<dbReference type="STRING" id="883114.HMPREF9709_00443"/>
<organism evidence="5 6">
    <name type="scientific">Helcococcus kunzii ATCC 51366</name>
    <dbReference type="NCBI Taxonomy" id="883114"/>
    <lineage>
        <taxon>Bacteria</taxon>
        <taxon>Bacillati</taxon>
        <taxon>Bacillota</taxon>
        <taxon>Tissierellia</taxon>
        <taxon>Tissierellales</taxon>
        <taxon>Peptoniphilaceae</taxon>
        <taxon>Helcococcus</taxon>
    </lineage>
</organism>
<comment type="subunit">
    <text evidence="3">Homodimer.</text>
</comment>
<dbReference type="GeneID" id="96998462"/>
<dbReference type="Gene3D" id="3.40.50.10490">
    <property type="entry name" value="Glucose-6-phosphate isomerase like protein, domain 1"/>
    <property type="match status" value="1"/>
</dbReference>
<dbReference type="eggNOG" id="COG2103">
    <property type="taxonomic scope" value="Bacteria"/>
</dbReference>
<dbReference type="InterPro" id="IPR005488">
    <property type="entry name" value="Etherase_MurQ"/>
</dbReference>
<dbReference type="FunFam" id="3.40.50.10490:FF:000014">
    <property type="entry name" value="N-acetylmuramic acid 6-phosphate etherase"/>
    <property type="match status" value="1"/>
</dbReference>
<dbReference type="OrthoDB" id="9813395at2"/>
<dbReference type="PROSITE" id="PS51464">
    <property type="entry name" value="SIS"/>
    <property type="match status" value="1"/>
</dbReference>
<comment type="similarity">
    <text evidence="3">Belongs to the GCKR-like family. MurNAc-6-P etherase subfamily.</text>
</comment>
<dbReference type="GO" id="GO:0097367">
    <property type="term" value="F:carbohydrate derivative binding"/>
    <property type="evidence" value="ECO:0007669"/>
    <property type="project" value="InterPro"/>
</dbReference>
<sequence length="301" mass="32535">MLDLTKIKTERSNPNSENFSKMSIRDAIELMNAEDFNTVECIKDQFSNIEKLIEQTSNALKNGGRIIYMGAGTSGRLGLLDAVECPPTFGVDYEIVTGLIAGGENAFIKAAEGAEDKTSEGKADLEKINLTKKDVVIGIAASGRTPYVIGGIEYANSIGAITGSIACTTESEIGKISKFPIEVVPGPEVLTGSTRLKAGTSTKLILNMISTISMKEIGKIYKNYMVDLKLSNNKLSVRGLNIIKEVTGCTEEIAKEKLELANGHVKLAIVMILFNMNREEAEKSLQEAQGNIHNINQEGDL</sequence>
<dbReference type="PANTHER" id="PTHR10088">
    <property type="entry name" value="GLUCOKINASE REGULATORY PROTEIN"/>
    <property type="match status" value="1"/>
</dbReference>
<dbReference type="EC" id="4.2.1.126" evidence="3"/>
<dbReference type="AlphaFoldDB" id="H3NM82"/>
<evidence type="ECO:0000256" key="1">
    <source>
        <dbReference type="ARBA" id="ARBA00023239"/>
    </source>
</evidence>
<dbReference type="EMBL" id="AGEI01000012">
    <property type="protein sequence ID" value="EHR35491.1"/>
    <property type="molecule type" value="Genomic_DNA"/>
</dbReference>
<protein>
    <recommendedName>
        <fullName evidence="3">N-acetylmuramic acid 6-phosphate etherase</fullName>
        <shortName evidence="3">MurNAc-6-P etherase</shortName>
        <ecNumber evidence="3">4.2.1.126</ecNumber>
    </recommendedName>
    <alternativeName>
        <fullName evidence="3">N-acetylmuramic acid 6-phosphate hydrolase</fullName>
    </alternativeName>
    <alternativeName>
        <fullName evidence="3">N-acetylmuramic acid 6-phosphate lyase</fullName>
    </alternativeName>
</protein>
<dbReference type="Pfam" id="PF20741">
    <property type="entry name" value="GKRP-like_C"/>
    <property type="match status" value="1"/>
</dbReference>
<dbReference type="InterPro" id="IPR040190">
    <property type="entry name" value="MURQ/GCKR"/>
</dbReference>
<dbReference type="GO" id="GO:0046348">
    <property type="term" value="P:amino sugar catabolic process"/>
    <property type="evidence" value="ECO:0007669"/>
    <property type="project" value="InterPro"/>
</dbReference>
<evidence type="ECO:0000256" key="2">
    <source>
        <dbReference type="ARBA" id="ARBA00023277"/>
    </source>
</evidence>
<comment type="miscellaneous">
    <text evidence="3">A lyase-type mechanism (elimination/hydration) is suggested for the cleavage of the lactyl ether bond of MurNAc 6-phosphate, with the formation of an alpha,beta-unsaturated aldehyde intermediate with (E)-stereochemistry, followed by the syn addition of water to give product.</text>
</comment>
<comment type="caution">
    <text evidence="5">The sequence shown here is derived from an EMBL/GenBank/DDBJ whole genome shotgun (WGS) entry which is preliminary data.</text>
</comment>
<comment type="function">
    <text evidence="3">Specifically catalyzes the cleavage of the D-lactyl ether substituent of MurNAc 6-phosphate, producing GlcNAc 6-phosphate and D-lactate.</text>
</comment>
<evidence type="ECO:0000313" key="6">
    <source>
        <dbReference type="Proteomes" id="UP000004191"/>
    </source>
</evidence>
<dbReference type="GO" id="GO:0009254">
    <property type="term" value="P:peptidoglycan turnover"/>
    <property type="evidence" value="ECO:0007669"/>
    <property type="project" value="TreeGrafter"/>
</dbReference>
<dbReference type="NCBIfam" id="NF003915">
    <property type="entry name" value="PRK05441.1"/>
    <property type="match status" value="1"/>
</dbReference>
<dbReference type="InterPro" id="IPR001347">
    <property type="entry name" value="SIS_dom"/>
</dbReference>
<dbReference type="Proteomes" id="UP000004191">
    <property type="component" value="Unassembled WGS sequence"/>
</dbReference>
<dbReference type="NCBIfam" id="NF009222">
    <property type="entry name" value="PRK12570.1"/>
    <property type="match status" value="1"/>
</dbReference>
<comment type="catalytic activity">
    <reaction evidence="3">
        <text>N-acetyl-D-muramate 6-phosphate + H2O = N-acetyl-D-glucosamine 6-phosphate + (R)-lactate</text>
        <dbReference type="Rhea" id="RHEA:26410"/>
        <dbReference type="ChEBI" id="CHEBI:15377"/>
        <dbReference type="ChEBI" id="CHEBI:16004"/>
        <dbReference type="ChEBI" id="CHEBI:57513"/>
        <dbReference type="ChEBI" id="CHEBI:58722"/>
        <dbReference type="EC" id="4.2.1.126"/>
    </reaction>
</comment>
<dbReference type="PATRIC" id="fig|883114.3.peg.436"/>
<dbReference type="HOGENOM" id="CLU_049049_1_1_9"/>
<keyword evidence="6" id="KW-1185">Reference proteome</keyword>
<comment type="pathway">
    <text evidence="3">Amino-sugar metabolism; N-acetylmuramate degradation.</text>
</comment>
<dbReference type="Gene3D" id="1.10.8.1080">
    <property type="match status" value="1"/>
</dbReference>
<dbReference type="NCBIfam" id="TIGR00274">
    <property type="entry name" value="N-acetylmuramic acid 6-phosphate etherase"/>
    <property type="match status" value="1"/>
</dbReference>
<dbReference type="Pfam" id="PF22645">
    <property type="entry name" value="GKRP_SIS_N"/>
    <property type="match status" value="1"/>
</dbReference>
<name>H3NM82_9FIRM</name>
<dbReference type="SUPFAM" id="SSF53697">
    <property type="entry name" value="SIS domain"/>
    <property type="match status" value="1"/>
</dbReference>
<dbReference type="PANTHER" id="PTHR10088:SF4">
    <property type="entry name" value="GLUCOKINASE REGULATORY PROTEIN"/>
    <property type="match status" value="1"/>
</dbReference>
<dbReference type="UniPathway" id="UPA00342"/>
<dbReference type="GO" id="GO:0016835">
    <property type="term" value="F:carbon-oxygen lyase activity"/>
    <property type="evidence" value="ECO:0007669"/>
    <property type="project" value="UniProtKB-UniRule"/>
</dbReference>
<dbReference type="GO" id="GO:0016803">
    <property type="term" value="F:ether hydrolase activity"/>
    <property type="evidence" value="ECO:0007669"/>
    <property type="project" value="TreeGrafter"/>
</dbReference>
<dbReference type="HAMAP" id="MF_00068">
    <property type="entry name" value="MurQ"/>
    <property type="match status" value="1"/>
</dbReference>
<evidence type="ECO:0000256" key="3">
    <source>
        <dbReference type="HAMAP-Rule" id="MF_00068"/>
    </source>
</evidence>
<dbReference type="InterPro" id="IPR005486">
    <property type="entry name" value="Glucokinase_regulatory_CS"/>
</dbReference>
<dbReference type="PROSITE" id="PS01272">
    <property type="entry name" value="GCKR"/>
    <property type="match status" value="1"/>
</dbReference>
<evidence type="ECO:0000259" key="4">
    <source>
        <dbReference type="PROSITE" id="PS51464"/>
    </source>
</evidence>
<accession>H3NM82</accession>
<feature type="active site" description="Proton donor" evidence="3">
    <location>
        <position position="84"/>
    </location>
</feature>